<feature type="compositionally biased region" description="Basic and acidic residues" evidence="1">
    <location>
        <begin position="400"/>
        <end position="422"/>
    </location>
</feature>
<dbReference type="EMBL" id="JAYKXP010000024">
    <property type="protein sequence ID" value="KAK7045577.1"/>
    <property type="molecule type" value="Genomic_DNA"/>
</dbReference>
<feature type="compositionally biased region" description="Polar residues" evidence="1">
    <location>
        <begin position="635"/>
        <end position="659"/>
    </location>
</feature>
<feature type="region of interest" description="Disordered" evidence="1">
    <location>
        <begin position="352"/>
        <end position="433"/>
    </location>
</feature>
<evidence type="ECO:0000313" key="3">
    <source>
        <dbReference type="EMBL" id="KAK7045577.1"/>
    </source>
</evidence>
<evidence type="ECO:0000313" key="4">
    <source>
        <dbReference type="Proteomes" id="UP001383192"/>
    </source>
</evidence>
<dbReference type="InterPro" id="IPR040976">
    <property type="entry name" value="Pkinase_fungal"/>
</dbReference>
<dbReference type="Pfam" id="PF17667">
    <property type="entry name" value="Pkinase_fungal"/>
    <property type="match status" value="1"/>
</dbReference>
<feature type="compositionally biased region" description="Low complexity" evidence="1">
    <location>
        <begin position="1"/>
        <end position="15"/>
    </location>
</feature>
<dbReference type="PANTHER" id="PTHR38248:SF2">
    <property type="entry name" value="FUNK1 11"/>
    <property type="match status" value="1"/>
</dbReference>
<feature type="compositionally biased region" description="Polar residues" evidence="1">
    <location>
        <begin position="362"/>
        <end position="376"/>
    </location>
</feature>
<proteinExistence type="predicted"/>
<gene>
    <name evidence="3" type="ORF">VNI00_007409</name>
</gene>
<dbReference type="Proteomes" id="UP001383192">
    <property type="component" value="Unassembled WGS sequence"/>
</dbReference>
<name>A0AAW0D3M0_9AGAR</name>
<feature type="region of interest" description="Disordered" evidence="1">
    <location>
        <begin position="635"/>
        <end position="663"/>
    </location>
</feature>
<comment type="caution">
    <text evidence="3">The sequence shown here is derived from an EMBL/GenBank/DDBJ whole genome shotgun (WGS) entry which is preliminary data.</text>
</comment>
<feature type="domain" description="Fungal-type protein kinase" evidence="2">
    <location>
        <begin position="408"/>
        <end position="587"/>
    </location>
</feature>
<reference evidence="3 4" key="1">
    <citation type="submission" date="2024-01" db="EMBL/GenBank/DDBJ databases">
        <title>A draft genome for a cacao thread blight-causing isolate of Paramarasmius palmivorus.</title>
        <authorList>
            <person name="Baruah I.K."/>
            <person name="Bukari Y."/>
            <person name="Amoako-Attah I."/>
            <person name="Meinhardt L.W."/>
            <person name="Bailey B.A."/>
            <person name="Cohen S.P."/>
        </authorList>
    </citation>
    <scope>NUCLEOTIDE SEQUENCE [LARGE SCALE GENOMIC DNA]</scope>
    <source>
        <strain evidence="3 4">GH-12</strain>
    </source>
</reference>
<keyword evidence="4" id="KW-1185">Reference proteome</keyword>
<dbReference type="AlphaFoldDB" id="A0AAW0D3M0"/>
<feature type="compositionally biased region" description="Polar residues" evidence="1">
    <location>
        <begin position="384"/>
        <end position="399"/>
    </location>
</feature>
<evidence type="ECO:0000256" key="1">
    <source>
        <dbReference type="SAM" id="MobiDB-lite"/>
    </source>
</evidence>
<protein>
    <recommendedName>
        <fullName evidence="2">Fungal-type protein kinase domain-containing protein</fullName>
    </recommendedName>
</protein>
<evidence type="ECO:0000259" key="2">
    <source>
        <dbReference type="Pfam" id="PF17667"/>
    </source>
</evidence>
<dbReference type="PANTHER" id="PTHR38248">
    <property type="entry name" value="FUNK1 6"/>
    <property type="match status" value="1"/>
</dbReference>
<accession>A0AAW0D3M0</accession>
<feature type="region of interest" description="Disordered" evidence="1">
    <location>
        <begin position="1"/>
        <end position="31"/>
    </location>
</feature>
<feature type="compositionally biased region" description="Polar residues" evidence="1">
    <location>
        <begin position="16"/>
        <end position="28"/>
    </location>
</feature>
<sequence length="895" mass="100244">MSQETSSSTPRRPSSGDQHSTPPQSQQETMDRCALELDSHTWEFDPETVSRMLSPKTLKEPYLPEDILSFEDLKNKLDCTVDHPFFTMALDTVMESDQQDLTFPADSTEERSFYVPLIKFFNNSIEACHKALNAHLEDEVPQLNDRWNKTLQFVTYDKNMADGVEGSHPVKPDAAGVRGAPSSSTMPYWFKRNHEDDMQIEVPVGVKGNWRELVKQAATYARCLFSASVTSTWALVLGFNHSTRSLRFLIFHRGGCTASKDISLMDTGGRKEACRLILTMLLWTKPHHAGFNSCCTEDKVAVPADIDGQSHKMVKVRQHLHLTSAIRTRGTWVALVSAIEESSSTAMVDASERLAFRPPKTSPSEGLTSQTRNKATSNKDAKSSDPSSRSNKAQQGSEKVSTKSKDKSGNTKSPSKNEDTDGKPIIPGNRRYVPVYCPPPNIKGREQDMEAISTTEFLLKYYWPSEDDPIEPHVLKATSGAFGTPAHICCYHPVDPDGLYFSNRIFLPPAEKVQETWWQILATDPPPTPNYRKGLFILLGALGESLLYAKSSWELCEAIIHASLGWLNYYQAGYLHRDISIGNVLRLKKPRIMDPFKALVEEVLGADVDIASSQEPIVSEMSRQLSLQDDVQAPITQDSHEPSSVSLQQTSAESNQVSMDPNPLDPPGSLATVETVNLPESIVTDPSTYAMRIKAALEKLGVTSHCKAILTDGDMAGNWKVYFGQPHDLRTKSGTPEFMSLGLHDAMESSEPYLQSPVDDHHSFFWVTTWAVMFNELNQKRSAFEKRCHHLLVDNAGQRESVLMSLENATLSKALFTQPTSPILKQMAEVLIEWHKGLNALQRDWARQVLGNQPEGAGGKWFLPWFHWFAFRGVAELLELMLKHRPKLMKYEPFS</sequence>
<organism evidence="3 4">
    <name type="scientific">Paramarasmius palmivorus</name>
    <dbReference type="NCBI Taxonomy" id="297713"/>
    <lineage>
        <taxon>Eukaryota</taxon>
        <taxon>Fungi</taxon>
        <taxon>Dikarya</taxon>
        <taxon>Basidiomycota</taxon>
        <taxon>Agaricomycotina</taxon>
        <taxon>Agaricomycetes</taxon>
        <taxon>Agaricomycetidae</taxon>
        <taxon>Agaricales</taxon>
        <taxon>Marasmiineae</taxon>
        <taxon>Marasmiaceae</taxon>
        <taxon>Paramarasmius</taxon>
    </lineage>
</organism>